<dbReference type="Pfam" id="PF00089">
    <property type="entry name" value="Trypsin"/>
    <property type="match status" value="1"/>
</dbReference>
<dbReference type="GO" id="GO:0006508">
    <property type="term" value="P:proteolysis"/>
    <property type="evidence" value="ECO:0007669"/>
    <property type="project" value="InterPro"/>
</dbReference>
<dbReference type="OrthoDB" id="1267024at2"/>
<proteinExistence type="predicted"/>
<dbReference type="AlphaFoldDB" id="C6W0U7"/>
<dbReference type="HOGENOM" id="CLU_751705_0_0_10"/>
<dbReference type="InterPro" id="IPR043504">
    <property type="entry name" value="Peptidase_S1_PA_chymotrypsin"/>
</dbReference>
<accession>C6W0U7</accession>
<reference evidence="2 3" key="1">
    <citation type="journal article" date="2009" name="Stand. Genomic Sci.">
        <title>Complete genome sequence of Dyadobacter fermentans type strain (NS114).</title>
        <authorList>
            <person name="Lang E."/>
            <person name="Lapidus A."/>
            <person name="Chertkov O."/>
            <person name="Brettin T."/>
            <person name="Detter J.C."/>
            <person name="Han C."/>
            <person name="Copeland A."/>
            <person name="Glavina Del Rio T."/>
            <person name="Nolan M."/>
            <person name="Chen F."/>
            <person name="Lucas S."/>
            <person name="Tice H."/>
            <person name="Cheng J.F."/>
            <person name="Land M."/>
            <person name="Hauser L."/>
            <person name="Chang Y.J."/>
            <person name="Jeffries C.D."/>
            <person name="Kopitz M."/>
            <person name="Bruce D."/>
            <person name="Goodwin L."/>
            <person name="Pitluck S."/>
            <person name="Ovchinnikova G."/>
            <person name="Pati A."/>
            <person name="Ivanova N."/>
            <person name="Mavrommatis K."/>
            <person name="Chen A."/>
            <person name="Palaniappan K."/>
            <person name="Chain P."/>
            <person name="Bristow J."/>
            <person name="Eisen J.A."/>
            <person name="Markowitz V."/>
            <person name="Hugenholtz P."/>
            <person name="Goker M."/>
            <person name="Rohde M."/>
            <person name="Kyrpides N.C."/>
            <person name="Klenk H.P."/>
        </authorList>
    </citation>
    <scope>NUCLEOTIDE SEQUENCE [LARGE SCALE GENOMIC DNA]</scope>
    <source>
        <strain evidence="3">ATCC 700827 / DSM 18053 / CIP 107007 / KCTC 52180 / NS114</strain>
    </source>
</reference>
<dbReference type="KEGG" id="dfe:Dfer_4199"/>
<dbReference type="InterPro" id="IPR001254">
    <property type="entry name" value="Trypsin_dom"/>
</dbReference>
<organism evidence="2 3">
    <name type="scientific">Dyadobacter fermentans (strain ATCC 700827 / DSM 18053 / CIP 107007 / KCTC 52180 / NS114)</name>
    <dbReference type="NCBI Taxonomy" id="471854"/>
    <lineage>
        <taxon>Bacteria</taxon>
        <taxon>Pseudomonadati</taxon>
        <taxon>Bacteroidota</taxon>
        <taxon>Cytophagia</taxon>
        <taxon>Cytophagales</taxon>
        <taxon>Spirosomataceae</taxon>
        <taxon>Dyadobacter</taxon>
    </lineage>
</organism>
<evidence type="ECO:0000259" key="1">
    <source>
        <dbReference type="Pfam" id="PF00089"/>
    </source>
</evidence>
<protein>
    <recommendedName>
        <fullName evidence="1">Peptidase S1 domain-containing protein</fullName>
    </recommendedName>
</protein>
<dbReference type="RefSeq" id="WP_015813645.1">
    <property type="nucleotide sequence ID" value="NC_013037.1"/>
</dbReference>
<name>C6W0U7_DYAFD</name>
<evidence type="ECO:0000313" key="3">
    <source>
        <dbReference type="Proteomes" id="UP000002011"/>
    </source>
</evidence>
<keyword evidence="3" id="KW-1185">Reference proteome</keyword>
<dbReference type="Gene3D" id="2.40.10.10">
    <property type="entry name" value="Trypsin-like serine proteases"/>
    <property type="match status" value="2"/>
</dbReference>
<sequence length="368" mass="41142">MNEDLLYRPCVRVSIYIDGEKVSHGSGTLVKGAGGFFVVTAYHCVFGDNDQYAELNLESIVVQQQKTFNSTFNQISVTEVTGKNKIQDWALLKVSYDEGEESFPTILAGCSFGKDMPVHFTGFQERNKDEARPFNSRVLNGISNDEFRITLSGQDAFKGGTDDAKGLSGSGAFITDKGKLYLIGILKSVKGDDALNNDIKCCPLTDMIASIGLESYEISTETFGDDWASEKFGAINITDPRDLTEKLRAVNNTISDLRINRYCRDLALGKSELSNNILDRDLSAIKYRIFEACQKELVEFIDNTEQTQMTNDDIKELLASFTKKSIEIIEIKSKTHKYPIIDSDLMEKIVLDLINECYLSFDEAGIYE</sequence>
<gene>
    <name evidence="2" type="ordered locus">Dfer_4199</name>
</gene>
<dbReference type="EMBL" id="CP001619">
    <property type="protein sequence ID" value="ACT95402.1"/>
    <property type="molecule type" value="Genomic_DNA"/>
</dbReference>
<dbReference type="InterPro" id="IPR009003">
    <property type="entry name" value="Peptidase_S1_PA"/>
</dbReference>
<dbReference type="GO" id="GO:0004252">
    <property type="term" value="F:serine-type endopeptidase activity"/>
    <property type="evidence" value="ECO:0007669"/>
    <property type="project" value="InterPro"/>
</dbReference>
<dbReference type="STRING" id="471854.Dfer_4199"/>
<dbReference type="SUPFAM" id="SSF50494">
    <property type="entry name" value="Trypsin-like serine proteases"/>
    <property type="match status" value="1"/>
</dbReference>
<feature type="domain" description="Peptidase S1" evidence="1">
    <location>
        <begin position="14"/>
        <end position="193"/>
    </location>
</feature>
<evidence type="ECO:0000313" key="2">
    <source>
        <dbReference type="EMBL" id="ACT95402.1"/>
    </source>
</evidence>
<dbReference type="Proteomes" id="UP000002011">
    <property type="component" value="Chromosome"/>
</dbReference>